<evidence type="ECO:0000259" key="5">
    <source>
        <dbReference type="Pfam" id="PF14833"/>
    </source>
</evidence>
<evidence type="ECO:0000256" key="1">
    <source>
        <dbReference type="ARBA" id="ARBA00009080"/>
    </source>
</evidence>
<keyword evidence="7" id="KW-1185">Reference proteome</keyword>
<dbReference type="PANTHER" id="PTHR43060">
    <property type="entry name" value="3-HYDROXYISOBUTYRATE DEHYDROGENASE-LIKE 1, MITOCHONDRIAL-RELATED"/>
    <property type="match status" value="1"/>
</dbReference>
<dbReference type="PANTHER" id="PTHR43060:SF15">
    <property type="entry name" value="3-HYDROXYISOBUTYRATE DEHYDROGENASE-LIKE 1, MITOCHONDRIAL-RELATED"/>
    <property type="match status" value="1"/>
</dbReference>
<dbReference type="InterPro" id="IPR013328">
    <property type="entry name" value="6PGD_dom2"/>
</dbReference>
<feature type="domain" description="6-phosphogluconate dehydrogenase NADP-binding" evidence="4">
    <location>
        <begin position="8"/>
        <end position="167"/>
    </location>
</feature>
<comment type="caution">
    <text evidence="6">The sequence shown here is derived from an EMBL/GenBank/DDBJ whole genome shotgun (WGS) entry which is preliminary data.</text>
</comment>
<evidence type="ECO:0000259" key="4">
    <source>
        <dbReference type="Pfam" id="PF03446"/>
    </source>
</evidence>
<dbReference type="Pfam" id="PF14833">
    <property type="entry name" value="NAD_binding_11"/>
    <property type="match status" value="1"/>
</dbReference>
<dbReference type="InterPro" id="IPR036291">
    <property type="entry name" value="NAD(P)-bd_dom_sf"/>
</dbReference>
<dbReference type="SUPFAM" id="SSF51735">
    <property type="entry name" value="NAD(P)-binding Rossmann-fold domains"/>
    <property type="match status" value="1"/>
</dbReference>
<dbReference type="InterPro" id="IPR008927">
    <property type="entry name" value="6-PGluconate_DH-like_C_sf"/>
</dbReference>
<proteinExistence type="inferred from homology"/>
<comment type="similarity">
    <text evidence="1">Belongs to the HIBADH-related family.</text>
</comment>
<evidence type="ECO:0000256" key="3">
    <source>
        <dbReference type="ARBA" id="ARBA00023027"/>
    </source>
</evidence>
<evidence type="ECO:0000313" key="7">
    <source>
        <dbReference type="Proteomes" id="UP001500782"/>
    </source>
</evidence>
<dbReference type="InterPro" id="IPR015815">
    <property type="entry name" value="HIBADH-related"/>
</dbReference>
<dbReference type="Gene3D" id="3.40.50.720">
    <property type="entry name" value="NAD(P)-binding Rossmann-like Domain"/>
    <property type="match status" value="1"/>
</dbReference>
<keyword evidence="3" id="KW-0520">NAD</keyword>
<protein>
    <submittedName>
        <fullName evidence="6">2-hydroxy-3-oxopropionate reductase</fullName>
    </submittedName>
</protein>
<dbReference type="RefSeq" id="WP_343797996.1">
    <property type="nucleotide sequence ID" value="NZ_BAAADJ010000017.1"/>
</dbReference>
<organism evidence="6 7">
    <name type="scientific">Bacillus carboniphilus</name>
    <dbReference type="NCBI Taxonomy" id="86663"/>
    <lineage>
        <taxon>Bacteria</taxon>
        <taxon>Bacillati</taxon>
        <taxon>Bacillota</taxon>
        <taxon>Bacilli</taxon>
        <taxon>Bacillales</taxon>
        <taxon>Bacillaceae</taxon>
        <taxon>Bacillus</taxon>
    </lineage>
</organism>
<name>A0ABN0W609_9BACI</name>
<dbReference type="Proteomes" id="UP001500782">
    <property type="component" value="Unassembled WGS sequence"/>
</dbReference>
<accession>A0ABN0W609</accession>
<dbReference type="PIRSF" id="PIRSF000103">
    <property type="entry name" value="HIBADH"/>
    <property type="match status" value="1"/>
</dbReference>
<dbReference type="SUPFAM" id="SSF48179">
    <property type="entry name" value="6-phosphogluconate dehydrogenase C-terminal domain-like"/>
    <property type="match status" value="1"/>
</dbReference>
<feature type="domain" description="3-hydroxyisobutyrate dehydrogenase-like NAD-binding" evidence="5">
    <location>
        <begin position="170"/>
        <end position="290"/>
    </location>
</feature>
<gene>
    <name evidence="6" type="primary">garR_1</name>
    <name evidence="6" type="ORF">GCM10008967_16060</name>
</gene>
<dbReference type="Gene3D" id="1.10.1040.10">
    <property type="entry name" value="N-(1-d-carboxylethyl)-l-norvaline Dehydrogenase, domain 2"/>
    <property type="match status" value="1"/>
</dbReference>
<dbReference type="EMBL" id="BAAADJ010000017">
    <property type="protein sequence ID" value="GAA0326300.1"/>
    <property type="molecule type" value="Genomic_DNA"/>
</dbReference>
<reference evidence="6 7" key="1">
    <citation type="journal article" date="2019" name="Int. J. Syst. Evol. Microbiol.">
        <title>The Global Catalogue of Microorganisms (GCM) 10K type strain sequencing project: providing services to taxonomists for standard genome sequencing and annotation.</title>
        <authorList>
            <consortium name="The Broad Institute Genomics Platform"/>
            <consortium name="The Broad Institute Genome Sequencing Center for Infectious Disease"/>
            <person name="Wu L."/>
            <person name="Ma J."/>
        </authorList>
    </citation>
    <scope>NUCLEOTIDE SEQUENCE [LARGE SCALE GENOMIC DNA]</scope>
    <source>
        <strain evidence="6 7">JCM 9731</strain>
    </source>
</reference>
<evidence type="ECO:0000256" key="2">
    <source>
        <dbReference type="ARBA" id="ARBA00023002"/>
    </source>
</evidence>
<keyword evidence="2" id="KW-0560">Oxidoreductase</keyword>
<dbReference type="InterPro" id="IPR029154">
    <property type="entry name" value="HIBADH-like_NADP-bd"/>
</dbReference>
<evidence type="ECO:0000313" key="6">
    <source>
        <dbReference type="EMBL" id="GAA0326300.1"/>
    </source>
</evidence>
<sequence>MIEKGFKKIGFIGLGVMGSRMCERLLLLENDLFVNDISEEAMLRLVDKGAIRAVSPEALAEQCDIILTSLPNSAIVENVVFGESGLLGGVREGAILIELSSSTPSTTERVGSALQKKGAYMIDAPVSRGAGAAANGTLSIMVGGDVEVIDSCRFILDQLGTDILHTGKLGTGHAMKALNNLLNATNLIAACEGLVIAHKEGVKPENFTEAINNSSGASHITTVRFPKYFLNRAFNSNFTLGLMYKDCSIALEMAQKMGTPMLFTSLTQQVYAMGMSKGMANEDNTRILEVIEDVLGHSVKEEVEMDSVS</sequence>
<dbReference type="Pfam" id="PF03446">
    <property type="entry name" value="NAD_binding_2"/>
    <property type="match status" value="1"/>
</dbReference>
<dbReference type="InterPro" id="IPR006115">
    <property type="entry name" value="6PGDH_NADP-bd"/>
</dbReference>